<dbReference type="InterPro" id="IPR024171">
    <property type="entry name" value="SRK-like_kinase"/>
</dbReference>
<proteinExistence type="inferred from homology"/>
<dbReference type="SMART" id="SM00108">
    <property type="entry name" value="B_lectin"/>
    <property type="match status" value="1"/>
</dbReference>
<keyword evidence="4 14" id="KW-0808">Transferase</keyword>
<dbReference type="Pfam" id="PF00954">
    <property type="entry name" value="S_locus_glycop"/>
    <property type="match status" value="1"/>
</dbReference>
<dbReference type="SMART" id="SM00220">
    <property type="entry name" value="S_TKc"/>
    <property type="match status" value="1"/>
</dbReference>
<dbReference type="Gene3D" id="3.30.200.20">
    <property type="entry name" value="Phosphorylase Kinase, domain 1"/>
    <property type="match status" value="1"/>
</dbReference>
<evidence type="ECO:0000259" key="19">
    <source>
        <dbReference type="PROSITE" id="PS50948"/>
    </source>
</evidence>
<comment type="caution">
    <text evidence="20">The sequence shown here is derived from an EMBL/GenBank/DDBJ whole genome shotgun (WGS) entry which is preliminary data.</text>
</comment>
<dbReference type="PROSITE" id="PS00108">
    <property type="entry name" value="PROTEIN_KINASE_ST"/>
    <property type="match status" value="1"/>
</dbReference>
<keyword evidence="13" id="KW-0325">Glycoprotein</keyword>
<dbReference type="InterPro" id="IPR001245">
    <property type="entry name" value="Ser-Thr/Tyr_kinase_cat_dom"/>
</dbReference>
<dbReference type="CDD" id="cd01098">
    <property type="entry name" value="PAN_AP_plant"/>
    <property type="match status" value="1"/>
</dbReference>
<comment type="subcellular location">
    <subcellularLocation>
        <location evidence="1">Cell membrane</location>
        <topology evidence="1">Single-pass type I membrane protein</topology>
    </subcellularLocation>
</comment>
<evidence type="ECO:0000256" key="15">
    <source>
        <dbReference type="PROSITE-ProRule" id="PRU10141"/>
    </source>
</evidence>
<keyword evidence="10 16" id="KW-1133">Transmembrane helix</keyword>
<evidence type="ECO:0000313" key="21">
    <source>
        <dbReference type="Proteomes" id="UP001174677"/>
    </source>
</evidence>
<reference evidence="20 21" key="1">
    <citation type="journal article" date="2023" name="Plant Biotechnol. J.">
        <title>Chromosome-level wild Hevea brasiliensis genome provides new tools for genomic-assisted breeding and valuable loci to elevate rubber yield.</title>
        <authorList>
            <person name="Cheng H."/>
            <person name="Song X."/>
            <person name="Hu Y."/>
            <person name="Wu T."/>
            <person name="Yang Q."/>
            <person name="An Z."/>
            <person name="Feng S."/>
            <person name="Deng Z."/>
            <person name="Wu W."/>
            <person name="Zeng X."/>
            <person name="Tu M."/>
            <person name="Wang X."/>
            <person name="Huang H."/>
        </authorList>
    </citation>
    <scope>NUCLEOTIDE SEQUENCE [LARGE SCALE GENOMIC DNA]</scope>
    <source>
        <strain evidence="20">MT/VB/25A 57/8</strain>
    </source>
</reference>
<evidence type="ECO:0000256" key="12">
    <source>
        <dbReference type="ARBA" id="ARBA00023157"/>
    </source>
</evidence>
<evidence type="ECO:0000256" key="5">
    <source>
        <dbReference type="ARBA" id="ARBA00022692"/>
    </source>
</evidence>
<evidence type="ECO:0000256" key="6">
    <source>
        <dbReference type="ARBA" id="ARBA00022729"/>
    </source>
</evidence>
<keyword evidence="6" id="KW-0732">Signal</keyword>
<dbReference type="Gene3D" id="1.10.510.10">
    <property type="entry name" value="Transferase(Phosphotransferase) domain 1"/>
    <property type="match status" value="1"/>
</dbReference>
<name>A0ABQ9KG80_HEVBR</name>
<keyword evidence="7 14" id="KW-0547">Nucleotide-binding</keyword>
<keyword evidence="5 16" id="KW-0812">Transmembrane</keyword>
<dbReference type="Gene3D" id="2.90.10.10">
    <property type="entry name" value="Bulb-type lectin domain"/>
    <property type="match status" value="1"/>
</dbReference>
<dbReference type="Pfam" id="PF11883">
    <property type="entry name" value="DUF3403"/>
    <property type="match status" value="1"/>
</dbReference>
<dbReference type="CDD" id="cd14066">
    <property type="entry name" value="STKc_IRAK"/>
    <property type="match status" value="1"/>
</dbReference>
<evidence type="ECO:0000256" key="3">
    <source>
        <dbReference type="ARBA" id="ARBA00022527"/>
    </source>
</evidence>
<evidence type="ECO:0000313" key="20">
    <source>
        <dbReference type="EMBL" id="KAJ9136270.1"/>
    </source>
</evidence>
<dbReference type="InterPro" id="IPR000719">
    <property type="entry name" value="Prot_kinase_dom"/>
</dbReference>
<evidence type="ECO:0000256" key="9">
    <source>
        <dbReference type="ARBA" id="ARBA00022840"/>
    </source>
</evidence>
<protein>
    <recommendedName>
        <fullName evidence="14">Receptor-like serine/threonine-protein kinase</fullName>
        <ecNumber evidence="14">2.7.11.1</ecNumber>
    </recommendedName>
</protein>
<dbReference type="SMART" id="SM00473">
    <property type="entry name" value="PAN_AP"/>
    <property type="match status" value="1"/>
</dbReference>
<keyword evidence="12" id="KW-1015">Disulfide bond</keyword>
<evidence type="ECO:0000256" key="14">
    <source>
        <dbReference type="PIRNR" id="PIRNR000641"/>
    </source>
</evidence>
<keyword evidence="2" id="KW-1003">Cell membrane</keyword>
<dbReference type="PROSITE" id="PS50927">
    <property type="entry name" value="BULB_LECTIN"/>
    <property type="match status" value="1"/>
</dbReference>
<dbReference type="Proteomes" id="UP001174677">
    <property type="component" value="Chromosome 18"/>
</dbReference>
<dbReference type="PANTHER" id="PTHR27002:SF1072">
    <property type="entry name" value="PROTEIN KINASE DOMAIN-CONTAINING PROTEIN"/>
    <property type="match status" value="1"/>
</dbReference>
<dbReference type="PROSITE" id="PS50948">
    <property type="entry name" value="PAN"/>
    <property type="match status" value="1"/>
</dbReference>
<evidence type="ECO:0000256" key="10">
    <source>
        <dbReference type="ARBA" id="ARBA00022989"/>
    </source>
</evidence>
<evidence type="ECO:0000256" key="8">
    <source>
        <dbReference type="ARBA" id="ARBA00022777"/>
    </source>
</evidence>
<dbReference type="EC" id="2.7.11.1" evidence="14"/>
<evidence type="ECO:0000256" key="13">
    <source>
        <dbReference type="ARBA" id="ARBA00023180"/>
    </source>
</evidence>
<keyword evidence="21" id="KW-1185">Reference proteome</keyword>
<organism evidence="20 21">
    <name type="scientific">Hevea brasiliensis</name>
    <name type="common">Para rubber tree</name>
    <name type="synonym">Siphonia brasiliensis</name>
    <dbReference type="NCBI Taxonomy" id="3981"/>
    <lineage>
        <taxon>Eukaryota</taxon>
        <taxon>Viridiplantae</taxon>
        <taxon>Streptophyta</taxon>
        <taxon>Embryophyta</taxon>
        <taxon>Tracheophyta</taxon>
        <taxon>Spermatophyta</taxon>
        <taxon>Magnoliopsida</taxon>
        <taxon>eudicotyledons</taxon>
        <taxon>Gunneridae</taxon>
        <taxon>Pentapetalae</taxon>
        <taxon>rosids</taxon>
        <taxon>fabids</taxon>
        <taxon>Malpighiales</taxon>
        <taxon>Euphorbiaceae</taxon>
        <taxon>Crotonoideae</taxon>
        <taxon>Micrandreae</taxon>
        <taxon>Hevea</taxon>
    </lineage>
</organism>
<dbReference type="InterPro" id="IPR021820">
    <property type="entry name" value="S-locus_recpt_kinase_C"/>
</dbReference>
<evidence type="ECO:0000256" key="1">
    <source>
        <dbReference type="ARBA" id="ARBA00004251"/>
    </source>
</evidence>
<dbReference type="PROSITE" id="PS50011">
    <property type="entry name" value="PROTEIN_KINASE_DOM"/>
    <property type="match status" value="1"/>
</dbReference>
<comment type="catalytic activity">
    <reaction evidence="14">
        <text>L-threonyl-[protein] + ATP = O-phospho-L-threonyl-[protein] + ADP + H(+)</text>
        <dbReference type="Rhea" id="RHEA:46608"/>
        <dbReference type="Rhea" id="RHEA-COMP:11060"/>
        <dbReference type="Rhea" id="RHEA-COMP:11605"/>
        <dbReference type="ChEBI" id="CHEBI:15378"/>
        <dbReference type="ChEBI" id="CHEBI:30013"/>
        <dbReference type="ChEBI" id="CHEBI:30616"/>
        <dbReference type="ChEBI" id="CHEBI:61977"/>
        <dbReference type="ChEBI" id="CHEBI:456216"/>
        <dbReference type="EC" id="2.7.11.1"/>
    </reaction>
</comment>
<dbReference type="SUPFAM" id="SSF51110">
    <property type="entry name" value="alpha-D-mannose-specific plant lectins"/>
    <property type="match status" value="1"/>
</dbReference>
<evidence type="ECO:0000259" key="18">
    <source>
        <dbReference type="PROSITE" id="PS50927"/>
    </source>
</evidence>
<keyword evidence="8 14" id="KW-0418">Kinase</keyword>
<dbReference type="InterPro" id="IPR017441">
    <property type="entry name" value="Protein_kinase_ATP_BS"/>
</dbReference>
<feature type="domain" description="Apple" evidence="19">
    <location>
        <begin position="372"/>
        <end position="453"/>
    </location>
</feature>
<evidence type="ECO:0000256" key="7">
    <source>
        <dbReference type="ARBA" id="ARBA00022741"/>
    </source>
</evidence>
<keyword evidence="11 16" id="KW-0472">Membrane</keyword>
<evidence type="ECO:0000256" key="4">
    <source>
        <dbReference type="ARBA" id="ARBA00022679"/>
    </source>
</evidence>
<keyword evidence="3 14" id="KW-0723">Serine/threonine-protein kinase</keyword>
<dbReference type="InterPro" id="IPR011009">
    <property type="entry name" value="Kinase-like_dom_sf"/>
</dbReference>
<dbReference type="PANTHER" id="PTHR27002">
    <property type="entry name" value="RECEPTOR-LIKE SERINE/THREONINE-PROTEIN KINASE SD1-8"/>
    <property type="match status" value="1"/>
</dbReference>
<dbReference type="InterPro" id="IPR036426">
    <property type="entry name" value="Bulb-type_lectin_dom_sf"/>
</dbReference>
<dbReference type="SUPFAM" id="SSF56112">
    <property type="entry name" value="Protein kinase-like (PK-like)"/>
    <property type="match status" value="1"/>
</dbReference>
<feature type="binding site" evidence="15">
    <location>
        <position position="570"/>
    </location>
    <ligand>
        <name>ATP</name>
        <dbReference type="ChEBI" id="CHEBI:30616"/>
    </ligand>
</feature>
<dbReference type="EMBL" id="JARPOI010000018">
    <property type="protein sequence ID" value="KAJ9136270.1"/>
    <property type="molecule type" value="Genomic_DNA"/>
</dbReference>
<feature type="transmembrane region" description="Helical" evidence="16">
    <location>
        <begin position="474"/>
        <end position="496"/>
    </location>
</feature>
<keyword evidence="9 14" id="KW-0067">ATP-binding</keyword>
<feature type="domain" description="Protein kinase" evidence="17">
    <location>
        <begin position="542"/>
        <end position="819"/>
    </location>
</feature>
<dbReference type="Pfam" id="PF08276">
    <property type="entry name" value="PAN_2"/>
    <property type="match status" value="1"/>
</dbReference>
<evidence type="ECO:0000259" key="17">
    <source>
        <dbReference type="PROSITE" id="PS50011"/>
    </source>
</evidence>
<feature type="domain" description="Bulb-type lectin" evidence="18">
    <location>
        <begin position="60"/>
        <end position="184"/>
    </location>
</feature>
<dbReference type="Pfam" id="PF01453">
    <property type="entry name" value="B_lectin"/>
    <property type="match status" value="1"/>
</dbReference>
<gene>
    <name evidence="20" type="ORF">P3X46_033362</name>
</gene>
<dbReference type="InterPro" id="IPR001480">
    <property type="entry name" value="Bulb-type_lectin_dom"/>
</dbReference>
<evidence type="ECO:0000256" key="16">
    <source>
        <dbReference type="SAM" id="Phobius"/>
    </source>
</evidence>
<dbReference type="InterPro" id="IPR000858">
    <property type="entry name" value="S_locus_glycoprot_dom"/>
</dbReference>
<dbReference type="InterPro" id="IPR003609">
    <property type="entry name" value="Pan_app"/>
</dbReference>
<dbReference type="PROSITE" id="PS00107">
    <property type="entry name" value="PROTEIN_KINASE_ATP"/>
    <property type="match status" value="1"/>
</dbReference>
<dbReference type="PIRSF" id="PIRSF000641">
    <property type="entry name" value="SRK"/>
    <property type="match status" value="1"/>
</dbReference>
<comment type="similarity">
    <text evidence="14">Belongs to the protein kinase superfamily. Ser/Thr protein kinase family.</text>
</comment>
<dbReference type="InterPro" id="IPR008271">
    <property type="entry name" value="Ser/Thr_kinase_AS"/>
</dbReference>
<evidence type="ECO:0000256" key="11">
    <source>
        <dbReference type="ARBA" id="ARBA00023136"/>
    </source>
</evidence>
<dbReference type="Pfam" id="PF07714">
    <property type="entry name" value="PK_Tyr_Ser-Thr"/>
    <property type="match status" value="1"/>
</dbReference>
<sequence>MTKKSLFERKKKKLVATPTSAYPTAHLDFSEIVTESIVHTKKMLLKVLFLFHLFPFCIALDTLTANESLTSSNILLSKERNFALGFFSRGSSRYKYLGIWYHQLPEQTVVWVANRENPINDSSAALSISSDGNLILYASHDQKFPIWSTDVSLKGRYACIARLLDSGNLVLVQSETIVWQSFDYPTDTLLPGMKLGLDLKIGLNRFLTSWKSADDPGIGDTSFKLNPIGSPQLFLYKGLIPYWRSNPWPWISSVPMPIPKYLYKYTFANTEDGIYYIYMVDDKSVITRSVVDNSGLIQRLTWDNTSRQWNPTWSAPKYRYGHCGAYSICSATNVETFECKCLPGYKPKSLTEWYLRDGSHGCVRIHQQTSMCGNGEGFVKVAGLKFPDTSIASLKNMNMTSFECEQLCLRNCSCKAFAMLDFERKGFGCMMWYGELRDVEDYTWGRDLYVRVDRIALAEYKKKERGFLKKKGRLAIPILSVGFAIFLIVIFAYLWLSNKRKTGVKKKAIFSILLENELIESRQSPDLPIFNLRTISAATNNFSPANKLGQGGFGSVYKGRLHNGQEIAVKRLSQSSGQGIEEFKNEVALIARLQHRNLIKLLGCCIHREEQMLIYEYLPNKSLDCFIFDQRQRSFLDWNKRFDIIVGIARGILYLHHDSRLRIIHRDLKTSNILLDADMNPKISDFGMARIFRGDEVQDKTNRVVGTYGYMAPEYVMFGKFSTKSDVFSFGVMLLEIISGKKSNTCYPEDPSLNLIGHVWELWKQERALDIVDSCLKEFFPPLEVRRCIQIGLLCVQEEATGRPTMPHVVLMLNGETALPCPKRPAFILRRNCSDPNLSTLGGAKCSLNEVTITKIEAR</sequence>
<dbReference type="CDD" id="cd00028">
    <property type="entry name" value="B_lectin"/>
    <property type="match status" value="1"/>
</dbReference>
<accession>A0ABQ9KG80</accession>
<comment type="catalytic activity">
    <reaction evidence="14">
        <text>L-seryl-[protein] + ATP = O-phospho-L-seryl-[protein] + ADP + H(+)</text>
        <dbReference type="Rhea" id="RHEA:17989"/>
        <dbReference type="Rhea" id="RHEA-COMP:9863"/>
        <dbReference type="Rhea" id="RHEA-COMP:11604"/>
        <dbReference type="ChEBI" id="CHEBI:15378"/>
        <dbReference type="ChEBI" id="CHEBI:29999"/>
        <dbReference type="ChEBI" id="CHEBI:30616"/>
        <dbReference type="ChEBI" id="CHEBI:83421"/>
        <dbReference type="ChEBI" id="CHEBI:456216"/>
        <dbReference type="EC" id="2.7.11.1"/>
    </reaction>
</comment>
<evidence type="ECO:0000256" key="2">
    <source>
        <dbReference type="ARBA" id="ARBA00022475"/>
    </source>
</evidence>